<dbReference type="Pfam" id="PF06674">
    <property type="entry name" value="DUF1176"/>
    <property type="match status" value="1"/>
</dbReference>
<evidence type="ECO:0000313" key="2">
    <source>
        <dbReference type="EMBL" id="MEI2684384.1"/>
    </source>
</evidence>
<accession>A0ABU8DPA2</accession>
<proteinExistence type="predicted"/>
<organism evidence="2 3">
    <name type="scientific">Erwinia aphidicola</name>
    <dbReference type="NCBI Taxonomy" id="68334"/>
    <lineage>
        <taxon>Bacteria</taxon>
        <taxon>Pseudomonadati</taxon>
        <taxon>Pseudomonadota</taxon>
        <taxon>Gammaproteobacteria</taxon>
        <taxon>Enterobacterales</taxon>
        <taxon>Erwiniaceae</taxon>
        <taxon>Erwinia</taxon>
    </lineage>
</organism>
<feature type="chain" id="PRO_5046198244" evidence="1">
    <location>
        <begin position="23"/>
        <end position="356"/>
    </location>
</feature>
<dbReference type="EMBL" id="JBANEI010000026">
    <property type="protein sequence ID" value="MEI2684384.1"/>
    <property type="molecule type" value="Genomic_DNA"/>
</dbReference>
<dbReference type="InterPro" id="IPR009560">
    <property type="entry name" value="DUF1176"/>
</dbReference>
<keyword evidence="3" id="KW-1185">Reference proteome</keyword>
<feature type="signal peptide" evidence="1">
    <location>
        <begin position="1"/>
        <end position="22"/>
    </location>
</feature>
<reference evidence="2 3" key="1">
    <citation type="submission" date="2024-02" db="EMBL/GenBank/DDBJ databases">
        <title>First report Erwinia aphidicola in onion in Chile.</title>
        <authorList>
            <person name="Valenzuela M."/>
            <person name="Pena M."/>
            <person name="Dutta B."/>
        </authorList>
    </citation>
    <scope>NUCLEOTIDE SEQUENCE [LARGE SCALE GENOMIC DNA]</scope>
    <source>
        <strain evidence="2 3">QCJ3A</strain>
    </source>
</reference>
<comment type="caution">
    <text evidence="2">The sequence shown here is derived from an EMBL/GenBank/DDBJ whole genome shotgun (WGS) entry which is preliminary data.</text>
</comment>
<dbReference type="RefSeq" id="WP_230050773.1">
    <property type="nucleotide sequence ID" value="NZ_CAKKMT010000023.1"/>
</dbReference>
<name>A0ABU8DPA2_ERWAP</name>
<evidence type="ECO:0000256" key="1">
    <source>
        <dbReference type="SAM" id="SignalP"/>
    </source>
</evidence>
<gene>
    <name evidence="2" type="ORF">V8N49_22390</name>
</gene>
<protein>
    <submittedName>
        <fullName evidence="2">DUF1176 domain-containing protein</fullName>
    </submittedName>
</protein>
<sequence length="356" mass="38287">MMQSKRGFMALALLVFSAGIQAQEWVNAPVQKVFKNWQVTCNNLNDCDVRNMDEGLRIIITREAGVNGKASLAFQAFGEQKPEGIWLDGKPWHSNIPITAAGENGDFGGGGTDKLSDIQQWVQASKNALEVSVTADSEQGAASLSGLNAALLLVDDRQGRLNNQTALLKVGNNEPDLVPARPDGPALNFSPPAVMPLTNEAALIDGAIAANRKLLADQYCDQDQETRARSHAQPLNDRQALVLVNCGLGAYQSSSLLFISARANPQDAKQLTLPLPLKDEQGQAQIESMFTEADYDPKTGELFFSGRGRGIADCGESGGWKYDGKTFHLTHYNSQPSCNGGEPGDWPSVWSSAAAK</sequence>
<evidence type="ECO:0000313" key="3">
    <source>
        <dbReference type="Proteomes" id="UP001306592"/>
    </source>
</evidence>
<keyword evidence="1" id="KW-0732">Signal</keyword>
<dbReference type="Proteomes" id="UP001306592">
    <property type="component" value="Unassembled WGS sequence"/>
</dbReference>